<dbReference type="PROSITE" id="PS50023">
    <property type="entry name" value="LIM_DOMAIN_2"/>
    <property type="match status" value="2"/>
</dbReference>
<keyword evidence="10" id="KW-1185">Reference proteome</keyword>
<evidence type="ECO:0000313" key="9">
    <source>
        <dbReference type="EnsemblMetazoa" id="HelroP190526"/>
    </source>
</evidence>
<keyword evidence="2 4" id="KW-0862">Zinc</keyword>
<evidence type="ECO:0000256" key="1">
    <source>
        <dbReference type="ARBA" id="ARBA00022723"/>
    </source>
</evidence>
<dbReference type="EMBL" id="KB095959">
    <property type="protein sequence ID" value="ESO09507.1"/>
    <property type="molecule type" value="Genomic_DNA"/>
</dbReference>
<dbReference type="GO" id="GO:0030032">
    <property type="term" value="P:lamellipodium assembly"/>
    <property type="evidence" value="ECO:0000318"/>
    <property type="project" value="GO_Central"/>
</dbReference>
<dbReference type="InParanoid" id="T1FS26"/>
<evidence type="ECO:0000259" key="6">
    <source>
        <dbReference type="PROSITE" id="PS50023"/>
    </source>
</evidence>
<dbReference type="Pfam" id="PF00412">
    <property type="entry name" value="LIM"/>
    <property type="match status" value="2"/>
</dbReference>
<dbReference type="PROSITE" id="PS00478">
    <property type="entry name" value="LIM_DOMAIN_1"/>
    <property type="match status" value="2"/>
</dbReference>
<dbReference type="InterPro" id="IPR001781">
    <property type="entry name" value="Znf_LIM"/>
</dbReference>
<dbReference type="InterPro" id="IPR017896">
    <property type="entry name" value="4Fe4S_Fe-S-bd"/>
</dbReference>
<feature type="region of interest" description="Disordered" evidence="5">
    <location>
        <begin position="281"/>
        <end position="303"/>
    </location>
</feature>
<organism evidence="9 10">
    <name type="scientific">Helobdella robusta</name>
    <name type="common">Californian leech</name>
    <dbReference type="NCBI Taxonomy" id="6412"/>
    <lineage>
        <taxon>Eukaryota</taxon>
        <taxon>Metazoa</taxon>
        <taxon>Spiralia</taxon>
        <taxon>Lophotrochozoa</taxon>
        <taxon>Annelida</taxon>
        <taxon>Clitellata</taxon>
        <taxon>Hirudinea</taxon>
        <taxon>Rhynchobdellida</taxon>
        <taxon>Glossiphoniidae</taxon>
        <taxon>Helobdella</taxon>
    </lineage>
</organism>
<sequence length="389" mass="44702">MFLNYLGKCKLACSVCKKLCKDEAVKYDDKYYHTNCFTCQVCGIQLPTSGFYKNEDKFYCHDDYQQSFGKRCQLCNNFTDGEVFTALDLVFHKACFFCYSCSTPLEPGNTVIYLNNKFLCSECFHCNDNINEKDKKAILAQESYVENTTRLKKDQECNVDYGKFYKKSFLEQTTSPFRKAASINASEASPRHFHRPENFSYTQVGRDFIKQPKRESEIAFISKAACKPAMDSVVVSISNKEAVRLSKLPDAQLKPKTELNEEDVEVVSHADSSQPKIEKNITTSVGEKGEKVDDPEKKDGDIDPITGLKRLRPNPAFSVYSSLSNIKPSLIDLFKKEQIYPYEELKFSNFKMPSDVERESVENFLFTAMNVFRIDSYFLTQFQNIIFIL</sequence>
<dbReference type="STRING" id="6412.T1FS26"/>
<reference evidence="10" key="1">
    <citation type="submission" date="2012-12" db="EMBL/GenBank/DDBJ databases">
        <authorList>
            <person name="Hellsten U."/>
            <person name="Grimwood J."/>
            <person name="Chapman J.A."/>
            <person name="Shapiro H."/>
            <person name="Aerts A."/>
            <person name="Otillar R.P."/>
            <person name="Terry A.Y."/>
            <person name="Boore J.L."/>
            <person name="Simakov O."/>
            <person name="Marletaz F."/>
            <person name="Cho S.-J."/>
            <person name="Edsinger-Gonzales E."/>
            <person name="Havlak P."/>
            <person name="Kuo D.-H."/>
            <person name="Larsson T."/>
            <person name="Lv J."/>
            <person name="Arendt D."/>
            <person name="Savage R."/>
            <person name="Osoegawa K."/>
            <person name="de Jong P."/>
            <person name="Lindberg D.R."/>
            <person name="Seaver E.C."/>
            <person name="Weisblat D.A."/>
            <person name="Putnam N.H."/>
            <person name="Grigoriev I.V."/>
            <person name="Rokhsar D.S."/>
        </authorList>
    </citation>
    <scope>NUCLEOTIDE SEQUENCE</scope>
</reference>
<feature type="domain" description="LIM zinc-binding" evidence="6">
    <location>
        <begin position="11"/>
        <end position="70"/>
    </location>
</feature>
<dbReference type="PANTHER" id="PTHR24213">
    <property type="entry name" value="ACTIN-BINDING LIM PROTEIN"/>
    <property type="match status" value="1"/>
</dbReference>
<reference evidence="8 10" key="2">
    <citation type="journal article" date="2013" name="Nature">
        <title>Insights into bilaterian evolution from three spiralian genomes.</title>
        <authorList>
            <person name="Simakov O."/>
            <person name="Marletaz F."/>
            <person name="Cho S.J."/>
            <person name="Edsinger-Gonzales E."/>
            <person name="Havlak P."/>
            <person name="Hellsten U."/>
            <person name="Kuo D.H."/>
            <person name="Larsson T."/>
            <person name="Lv J."/>
            <person name="Arendt D."/>
            <person name="Savage R."/>
            <person name="Osoegawa K."/>
            <person name="de Jong P."/>
            <person name="Grimwood J."/>
            <person name="Chapman J.A."/>
            <person name="Shapiro H."/>
            <person name="Aerts A."/>
            <person name="Otillar R.P."/>
            <person name="Terry A.Y."/>
            <person name="Boore J.L."/>
            <person name="Grigoriev I.V."/>
            <person name="Lindberg D.R."/>
            <person name="Seaver E.C."/>
            <person name="Weisblat D.A."/>
            <person name="Putnam N.H."/>
            <person name="Rokhsar D.S."/>
        </authorList>
    </citation>
    <scope>NUCLEOTIDE SEQUENCE</scope>
</reference>
<evidence type="ECO:0000259" key="7">
    <source>
        <dbReference type="PROSITE" id="PS51379"/>
    </source>
</evidence>
<evidence type="ECO:0000256" key="3">
    <source>
        <dbReference type="ARBA" id="ARBA00023038"/>
    </source>
</evidence>
<dbReference type="GeneID" id="20211623"/>
<dbReference type="GO" id="GO:0046872">
    <property type="term" value="F:metal ion binding"/>
    <property type="evidence" value="ECO:0007669"/>
    <property type="project" value="UniProtKB-KW"/>
</dbReference>
<feature type="domain" description="LIM zinc-binding" evidence="6">
    <location>
        <begin position="71"/>
        <end position="130"/>
    </location>
</feature>
<dbReference type="EnsemblMetazoa" id="HelroT190526">
    <property type="protein sequence ID" value="HelroP190526"/>
    <property type="gene ID" value="HelroG190526"/>
</dbReference>
<feature type="compositionally biased region" description="Basic and acidic residues" evidence="5">
    <location>
        <begin position="287"/>
        <end position="301"/>
    </location>
</feature>
<dbReference type="RefSeq" id="XP_009012600.1">
    <property type="nucleotide sequence ID" value="XM_009014352.1"/>
</dbReference>
<dbReference type="PROSITE" id="PS51379">
    <property type="entry name" value="4FE4S_FER_2"/>
    <property type="match status" value="1"/>
</dbReference>
<dbReference type="PANTHER" id="PTHR24213:SF9">
    <property type="entry name" value="UNCOORDINATED 115A, ISOFORM B-RELATED"/>
    <property type="match status" value="1"/>
</dbReference>
<dbReference type="OrthoDB" id="1746725at2759"/>
<evidence type="ECO:0000256" key="5">
    <source>
        <dbReference type="SAM" id="MobiDB-lite"/>
    </source>
</evidence>
<dbReference type="InterPro" id="IPR051618">
    <property type="entry name" value="Actin-binding_LIM"/>
</dbReference>
<evidence type="ECO:0000313" key="8">
    <source>
        <dbReference type="EMBL" id="ESO09507.1"/>
    </source>
</evidence>
<dbReference type="Proteomes" id="UP000015101">
    <property type="component" value="Unassembled WGS sequence"/>
</dbReference>
<proteinExistence type="predicted"/>
<dbReference type="EMBL" id="AMQM01002978">
    <property type="status" value="NOT_ANNOTATED_CDS"/>
    <property type="molecule type" value="Genomic_DNA"/>
</dbReference>
<dbReference type="CTD" id="20211623"/>
<dbReference type="SUPFAM" id="SSF57716">
    <property type="entry name" value="Glucocorticoid receptor-like (DNA-binding domain)"/>
    <property type="match status" value="1"/>
</dbReference>
<dbReference type="Gene3D" id="2.10.110.10">
    <property type="entry name" value="Cysteine Rich Protein"/>
    <property type="match status" value="2"/>
</dbReference>
<dbReference type="SMART" id="SM00132">
    <property type="entry name" value="LIM"/>
    <property type="match status" value="2"/>
</dbReference>
<evidence type="ECO:0000313" key="10">
    <source>
        <dbReference type="Proteomes" id="UP000015101"/>
    </source>
</evidence>
<accession>T1FS26</accession>
<evidence type="ECO:0000256" key="4">
    <source>
        <dbReference type="PROSITE-ProRule" id="PRU00125"/>
    </source>
</evidence>
<protein>
    <recommendedName>
        <fullName evidence="11">LIM zinc-binding domain-containing protein</fullName>
    </recommendedName>
</protein>
<evidence type="ECO:0008006" key="11">
    <source>
        <dbReference type="Google" id="ProtNLM"/>
    </source>
</evidence>
<keyword evidence="3 4" id="KW-0440">LIM domain</keyword>
<evidence type="ECO:0000256" key="2">
    <source>
        <dbReference type="ARBA" id="ARBA00022833"/>
    </source>
</evidence>
<name>T1FS26_HELRO</name>
<dbReference type="GO" id="GO:0051015">
    <property type="term" value="F:actin filament binding"/>
    <property type="evidence" value="ECO:0000318"/>
    <property type="project" value="GO_Central"/>
</dbReference>
<dbReference type="eggNOG" id="KOG1044">
    <property type="taxonomic scope" value="Eukaryota"/>
</dbReference>
<dbReference type="HOGENOM" id="CLU_710336_0_0_1"/>
<dbReference type="AlphaFoldDB" id="T1FS26"/>
<keyword evidence="1 4" id="KW-0479">Metal-binding</keyword>
<dbReference type="KEGG" id="hro:HELRODRAFT_190526"/>
<gene>
    <name evidence="9" type="primary">20211623</name>
    <name evidence="8" type="ORF">HELRODRAFT_190526</name>
</gene>
<dbReference type="GO" id="GO:0015629">
    <property type="term" value="C:actin cytoskeleton"/>
    <property type="evidence" value="ECO:0000318"/>
    <property type="project" value="GO_Central"/>
</dbReference>
<feature type="domain" description="4Fe-4S ferredoxin-type" evidence="7">
    <location>
        <begin position="1"/>
        <end position="30"/>
    </location>
</feature>
<reference evidence="9" key="3">
    <citation type="submission" date="2015-06" db="UniProtKB">
        <authorList>
            <consortium name="EnsemblMetazoa"/>
        </authorList>
    </citation>
    <scope>IDENTIFICATION</scope>
</reference>